<organism evidence="2 3">
    <name type="scientific">Brucella intermedia</name>
    <dbReference type="NCBI Taxonomy" id="94625"/>
    <lineage>
        <taxon>Bacteria</taxon>
        <taxon>Pseudomonadati</taxon>
        <taxon>Pseudomonadota</taxon>
        <taxon>Alphaproteobacteria</taxon>
        <taxon>Hyphomicrobiales</taxon>
        <taxon>Brucellaceae</taxon>
        <taxon>Brucella/Ochrobactrum group</taxon>
        <taxon>Brucella</taxon>
    </lineage>
</organism>
<evidence type="ECO:0000259" key="1">
    <source>
        <dbReference type="Pfam" id="PF01571"/>
    </source>
</evidence>
<gene>
    <name evidence="2" type="ORF">FHW20_004458</name>
</gene>
<accession>A0ABR6AVI6</accession>
<dbReference type="Gene3D" id="3.30.1360.120">
    <property type="entry name" value="Probable tRNA modification gtpase trme, domain 1"/>
    <property type="match status" value="1"/>
</dbReference>
<dbReference type="InterPro" id="IPR006222">
    <property type="entry name" value="GCVT_N"/>
</dbReference>
<comment type="caution">
    <text evidence="2">The sequence shown here is derived from an EMBL/GenBank/DDBJ whole genome shotgun (WGS) entry which is preliminary data.</text>
</comment>
<evidence type="ECO:0000313" key="3">
    <source>
        <dbReference type="Proteomes" id="UP000578622"/>
    </source>
</evidence>
<dbReference type="InterPro" id="IPR027266">
    <property type="entry name" value="TrmE/GcvT-like"/>
</dbReference>
<dbReference type="Pfam" id="PF01571">
    <property type="entry name" value="GCV_T"/>
    <property type="match status" value="1"/>
</dbReference>
<reference evidence="2 3" key="1">
    <citation type="submission" date="2020-07" db="EMBL/GenBank/DDBJ databases">
        <title>Genomic Encyclopedia of Type Strains, Phase IV (KMG-V): Genome sequencing to study the core and pangenomes of soil and plant-associated prokaryotes.</title>
        <authorList>
            <person name="Whitman W."/>
        </authorList>
    </citation>
    <scope>NUCLEOTIDE SEQUENCE [LARGE SCALE GENOMIC DNA]</scope>
    <source>
        <strain evidence="2 3">RH4WT92</strain>
    </source>
</reference>
<dbReference type="PANTHER" id="PTHR43757:SF2">
    <property type="entry name" value="AMINOMETHYLTRANSFERASE, MITOCHONDRIAL"/>
    <property type="match status" value="1"/>
</dbReference>
<name>A0ABR6AVI6_9HYPH</name>
<feature type="domain" description="GCVT N-terminal" evidence="1">
    <location>
        <begin position="24"/>
        <end position="238"/>
    </location>
</feature>
<dbReference type="PIRSF" id="PIRSF006487">
    <property type="entry name" value="GcvT"/>
    <property type="match status" value="1"/>
</dbReference>
<dbReference type="Proteomes" id="UP000578622">
    <property type="component" value="Unassembled WGS sequence"/>
</dbReference>
<dbReference type="EMBL" id="JACGXG010000011">
    <property type="protein sequence ID" value="MBA8853477.1"/>
    <property type="molecule type" value="Genomic_DNA"/>
</dbReference>
<dbReference type="InterPro" id="IPR029043">
    <property type="entry name" value="GcvT/YgfZ_C"/>
</dbReference>
<dbReference type="InterPro" id="IPR028896">
    <property type="entry name" value="GcvT/YgfZ/DmdA"/>
</dbReference>
<evidence type="ECO:0000313" key="2">
    <source>
        <dbReference type="EMBL" id="MBA8853477.1"/>
    </source>
</evidence>
<dbReference type="PANTHER" id="PTHR43757">
    <property type="entry name" value="AMINOMETHYLTRANSFERASE"/>
    <property type="match status" value="1"/>
</dbReference>
<keyword evidence="3" id="KW-1185">Reference proteome</keyword>
<dbReference type="SUPFAM" id="SSF103025">
    <property type="entry name" value="Folate-binding domain"/>
    <property type="match status" value="1"/>
</dbReference>
<protein>
    <submittedName>
        <fullName evidence="2">Vanillate/3-O-methylgallate O-demethylase</fullName>
    </submittedName>
</protein>
<proteinExistence type="predicted"/>
<dbReference type="SUPFAM" id="SSF101790">
    <property type="entry name" value="Aminomethyltransferase beta-barrel domain"/>
    <property type="match status" value="1"/>
</dbReference>
<dbReference type="RefSeq" id="WP_182512063.1">
    <property type="nucleotide sequence ID" value="NZ_JACGXG010000011.1"/>
</dbReference>
<sequence length="436" mass="49868">MSDVSKYRTGLDIANSWGRLEYTGWMDEGLSWKTDCYIGDWTYLDEIRVKGPDALKLFSDLAVNSFEKFALGQAKHVIFCNKDGKVIGEGILMRHGEDDYEYNGRGPATTWIEYNFKKGGYQSDFSIKISEFKFQVSGPKSIYLLEKLTGESLRDIGFMRFRNSRINGHELSFLRQGMAGEIGFEIHGPGELAKEVMDAVMTAGQEFNIRRMGARTAMVNHLEAGFPTVTHDYIPAITGPAEKDYFDTYNIKVTDQTSPEWFQSFERCLKVKGSFEGDDLSAWFRSPVELGWTRNIKFDHNFYGREALEKEVANPKRGIVSLIWNVDDVKDVYNSLFEEGEAYDFMDMPRQQWFAMYASKVMDGDKLVGSTTSRGYSYYFRKVLSHGVIDVEYMKPGTELTVVWGDPGHRQKLVRVTVGPYPYKQDNRRTDLASIA</sequence>